<evidence type="ECO:0000313" key="1">
    <source>
        <dbReference type="EMBL" id="HIQ84116.1"/>
    </source>
</evidence>
<accession>A0A9D0ZPM8</accession>
<reference evidence="1" key="2">
    <citation type="journal article" date="2021" name="PeerJ">
        <title>Extensive microbial diversity within the chicken gut microbiome revealed by metagenomics and culture.</title>
        <authorList>
            <person name="Gilroy R."/>
            <person name="Ravi A."/>
            <person name="Getino M."/>
            <person name="Pursley I."/>
            <person name="Horton D.L."/>
            <person name="Alikhan N.F."/>
            <person name="Baker D."/>
            <person name="Gharbi K."/>
            <person name="Hall N."/>
            <person name="Watson M."/>
            <person name="Adriaenssens E.M."/>
            <person name="Foster-Nyarko E."/>
            <person name="Jarju S."/>
            <person name="Secka A."/>
            <person name="Antonio M."/>
            <person name="Oren A."/>
            <person name="Chaudhuri R.R."/>
            <person name="La Ragione R."/>
            <person name="Hildebrand F."/>
            <person name="Pallen M.J."/>
        </authorList>
    </citation>
    <scope>NUCLEOTIDE SEQUENCE</scope>
    <source>
        <strain evidence="1">ChiSjej6B24-2974</strain>
    </source>
</reference>
<sequence>MEQAAGKFLPHSDEEQIAIMRDYCRQYKTDAVVCYCHYCLEGLLQGGVDGRHLAHLILPGLLEPADQ</sequence>
<proteinExistence type="predicted"/>
<reference evidence="1" key="1">
    <citation type="submission" date="2020-10" db="EMBL/GenBank/DDBJ databases">
        <authorList>
            <person name="Gilroy R."/>
        </authorList>
    </citation>
    <scope>NUCLEOTIDE SEQUENCE</scope>
    <source>
        <strain evidence="1">ChiSjej6B24-2974</strain>
    </source>
</reference>
<evidence type="ECO:0000313" key="2">
    <source>
        <dbReference type="Proteomes" id="UP000824260"/>
    </source>
</evidence>
<name>A0A9D0ZPM8_9FIRM</name>
<comment type="caution">
    <text evidence="1">The sequence shown here is derived from an EMBL/GenBank/DDBJ whole genome shotgun (WGS) entry which is preliminary data.</text>
</comment>
<dbReference type="AlphaFoldDB" id="A0A9D0ZPM8"/>
<organism evidence="1 2">
    <name type="scientific">Candidatus Pullichristensenella stercorigallinarum</name>
    <dbReference type="NCBI Taxonomy" id="2840909"/>
    <lineage>
        <taxon>Bacteria</taxon>
        <taxon>Bacillati</taxon>
        <taxon>Bacillota</taxon>
        <taxon>Clostridia</taxon>
        <taxon>Candidatus Pullichristensenella</taxon>
    </lineage>
</organism>
<protein>
    <submittedName>
        <fullName evidence="1">Uncharacterized protein</fullName>
    </submittedName>
</protein>
<dbReference type="EMBL" id="DVFZ01000127">
    <property type="protein sequence ID" value="HIQ84116.1"/>
    <property type="molecule type" value="Genomic_DNA"/>
</dbReference>
<gene>
    <name evidence="1" type="ORF">IAA52_13585</name>
</gene>
<dbReference type="Proteomes" id="UP000824260">
    <property type="component" value="Unassembled WGS sequence"/>
</dbReference>